<gene>
    <name evidence="1" type="ORF">Sangu_3120400</name>
</gene>
<dbReference type="EMBL" id="JACGWK010000325">
    <property type="protein sequence ID" value="KAL0300449.1"/>
    <property type="molecule type" value="Genomic_DNA"/>
</dbReference>
<reference evidence="1" key="2">
    <citation type="journal article" date="2024" name="Plant">
        <title>Genomic evolution and insights into agronomic trait innovations of Sesamum species.</title>
        <authorList>
            <person name="Miao H."/>
            <person name="Wang L."/>
            <person name="Qu L."/>
            <person name="Liu H."/>
            <person name="Sun Y."/>
            <person name="Le M."/>
            <person name="Wang Q."/>
            <person name="Wei S."/>
            <person name="Zheng Y."/>
            <person name="Lin W."/>
            <person name="Duan Y."/>
            <person name="Cao H."/>
            <person name="Xiong S."/>
            <person name="Wang X."/>
            <person name="Wei L."/>
            <person name="Li C."/>
            <person name="Ma Q."/>
            <person name="Ju M."/>
            <person name="Zhao R."/>
            <person name="Li G."/>
            <person name="Mu C."/>
            <person name="Tian Q."/>
            <person name="Mei H."/>
            <person name="Zhang T."/>
            <person name="Gao T."/>
            <person name="Zhang H."/>
        </authorList>
    </citation>
    <scope>NUCLEOTIDE SEQUENCE</scope>
    <source>
        <strain evidence="1">G01</strain>
    </source>
</reference>
<dbReference type="AlphaFoldDB" id="A0AAW2K0V6"/>
<sequence length="70" mass="8078">MEIHQLDEGRFLNRALDGCPSSFEKNVLTLNGILKEETPWGRSRLVEILHPRARYPFGHDEFGCGHGDWK</sequence>
<comment type="caution">
    <text evidence="1">The sequence shown here is derived from an EMBL/GenBank/DDBJ whole genome shotgun (WGS) entry which is preliminary data.</text>
</comment>
<proteinExistence type="predicted"/>
<name>A0AAW2K0V6_9LAMI</name>
<protein>
    <submittedName>
        <fullName evidence="1">Uncharacterized protein</fullName>
    </submittedName>
</protein>
<organism evidence="1">
    <name type="scientific">Sesamum angustifolium</name>
    <dbReference type="NCBI Taxonomy" id="2727405"/>
    <lineage>
        <taxon>Eukaryota</taxon>
        <taxon>Viridiplantae</taxon>
        <taxon>Streptophyta</taxon>
        <taxon>Embryophyta</taxon>
        <taxon>Tracheophyta</taxon>
        <taxon>Spermatophyta</taxon>
        <taxon>Magnoliopsida</taxon>
        <taxon>eudicotyledons</taxon>
        <taxon>Gunneridae</taxon>
        <taxon>Pentapetalae</taxon>
        <taxon>asterids</taxon>
        <taxon>lamiids</taxon>
        <taxon>Lamiales</taxon>
        <taxon>Pedaliaceae</taxon>
        <taxon>Sesamum</taxon>
    </lineage>
</organism>
<evidence type="ECO:0000313" key="1">
    <source>
        <dbReference type="EMBL" id="KAL0300449.1"/>
    </source>
</evidence>
<reference evidence="1" key="1">
    <citation type="submission" date="2020-06" db="EMBL/GenBank/DDBJ databases">
        <authorList>
            <person name="Li T."/>
            <person name="Hu X."/>
            <person name="Zhang T."/>
            <person name="Song X."/>
            <person name="Zhang H."/>
            <person name="Dai N."/>
            <person name="Sheng W."/>
            <person name="Hou X."/>
            <person name="Wei L."/>
        </authorList>
    </citation>
    <scope>NUCLEOTIDE SEQUENCE</scope>
    <source>
        <strain evidence="1">G01</strain>
        <tissue evidence="1">Leaf</tissue>
    </source>
</reference>
<accession>A0AAW2K0V6</accession>